<evidence type="ECO:0000313" key="2">
    <source>
        <dbReference type="EMBL" id="RTE65122.1"/>
    </source>
</evidence>
<dbReference type="SUPFAM" id="SSF52821">
    <property type="entry name" value="Rhodanese/Cell cycle control phosphatase"/>
    <property type="match status" value="1"/>
</dbReference>
<dbReference type="PROSITE" id="PS00380">
    <property type="entry name" value="RHODANESE_1"/>
    <property type="match status" value="1"/>
</dbReference>
<dbReference type="SMART" id="SM00450">
    <property type="entry name" value="RHOD"/>
    <property type="match status" value="1"/>
</dbReference>
<reference evidence="2 3" key="1">
    <citation type="submission" date="2018-11" db="EMBL/GenBank/DDBJ databases">
        <title>The draft genome sequence of Amphritea opalescens ANRC-JH13T.</title>
        <authorList>
            <person name="Fang Z."/>
            <person name="Zhang Y."/>
            <person name="Han X."/>
        </authorList>
    </citation>
    <scope>NUCLEOTIDE SEQUENCE [LARGE SCALE GENOMIC DNA]</scope>
    <source>
        <strain evidence="2 3">ANRC-JH13</strain>
    </source>
</reference>
<dbReference type="EMBL" id="RQXW01000013">
    <property type="protein sequence ID" value="RTE65122.1"/>
    <property type="molecule type" value="Genomic_DNA"/>
</dbReference>
<dbReference type="Proteomes" id="UP000283087">
    <property type="component" value="Unassembled WGS sequence"/>
</dbReference>
<dbReference type="Pfam" id="PF00581">
    <property type="entry name" value="Rhodanese"/>
    <property type="match status" value="1"/>
</dbReference>
<gene>
    <name evidence="2" type="ORF">EH243_13755</name>
</gene>
<organism evidence="2 3">
    <name type="scientific">Amphritea opalescens</name>
    <dbReference type="NCBI Taxonomy" id="2490544"/>
    <lineage>
        <taxon>Bacteria</taxon>
        <taxon>Pseudomonadati</taxon>
        <taxon>Pseudomonadota</taxon>
        <taxon>Gammaproteobacteria</taxon>
        <taxon>Oceanospirillales</taxon>
        <taxon>Oceanospirillaceae</taxon>
        <taxon>Amphritea</taxon>
    </lineage>
</organism>
<dbReference type="GO" id="GO:0004792">
    <property type="term" value="F:thiosulfate-cyanide sulfurtransferase activity"/>
    <property type="evidence" value="ECO:0007669"/>
    <property type="project" value="InterPro"/>
</dbReference>
<evidence type="ECO:0000313" key="3">
    <source>
        <dbReference type="Proteomes" id="UP000283087"/>
    </source>
</evidence>
<feature type="domain" description="Rhodanese" evidence="1">
    <location>
        <begin position="35"/>
        <end position="123"/>
    </location>
</feature>
<dbReference type="PANTHER" id="PTHR43031:SF1">
    <property type="entry name" value="PYRIDINE NUCLEOTIDE-DISULPHIDE OXIDOREDUCTASE"/>
    <property type="match status" value="1"/>
</dbReference>
<dbReference type="InterPro" id="IPR001763">
    <property type="entry name" value="Rhodanese-like_dom"/>
</dbReference>
<dbReference type="PANTHER" id="PTHR43031">
    <property type="entry name" value="FAD-DEPENDENT OXIDOREDUCTASE"/>
    <property type="match status" value="1"/>
</dbReference>
<name>A0A430KNT2_9GAMM</name>
<dbReference type="Gene3D" id="3.40.250.10">
    <property type="entry name" value="Rhodanese-like domain"/>
    <property type="match status" value="1"/>
</dbReference>
<dbReference type="InterPro" id="IPR050229">
    <property type="entry name" value="GlpE_sulfurtransferase"/>
</dbReference>
<comment type="caution">
    <text evidence="2">The sequence shown here is derived from an EMBL/GenBank/DDBJ whole genome shotgun (WGS) entry which is preliminary data.</text>
</comment>
<dbReference type="CDD" id="cd00158">
    <property type="entry name" value="RHOD"/>
    <property type="match status" value="1"/>
</dbReference>
<accession>A0A430KNT2</accession>
<evidence type="ECO:0000259" key="1">
    <source>
        <dbReference type="PROSITE" id="PS50206"/>
    </source>
</evidence>
<dbReference type="AlphaFoldDB" id="A0A430KNT2"/>
<dbReference type="PROSITE" id="PS50206">
    <property type="entry name" value="RHODANESE_3"/>
    <property type="match status" value="1"/>
</dbReference>
<protein>
    <submittedName>
        <fullName evidence="2">Rhodanese-like domain-containing protein</fullName>
    </submittedName>
</protein>
<keyword evidence="3" id="KW-1185">Reference proteome</keyword>
<dbReference type="OrthoDB" id="9814704at2"/>
<dbReference type="InterPro" id="IPR036873">
    <property type="entry name" value="Rhodanese-like_dom_sf"/>
</dbReference>
<dbReference type="RefSeq" id="WP_126159252.1">
    <property type="nucleotide sequence ID" value="NZ_RQXW01000013.1"/>
</dbReference>
<sequence>MNTPLKPQQTSLPRWLHWLPFGPVPAMTAEQLALALNHYLIIDVRTPQEYQKSHIPGAISLPLHRLNHARISHLPSDKPVICICLSAHRSKPATRRFIKAGFDAKELQGGMLAWWKRELPLES</sequence>
<proteinExistence type="predicted"/>
<dbReference type="InterPro" id="IPR001307">
    <property type="entry name" value="Thiosulphate_STrfase_CS"/>
</dbReference>